<organism evidence="2 3">
    <name type="scientific">Nadsonia fulvescens var. elongata DSM 6958</name>
    <dbReference type="NCBI Taxonomy" id="857566"/>
    <lineage>
        <taxon>Eukaryota</taxon>
        <taxon>Fungi</taxon>
        <taxon>Dikarya</taxon>
        <taxon>Ascomycota</taxon>
        <taxon>Saccharomycotina</taxon>
        <taxon>Dipodascomycetes</taxon>
        <taxon>Dipodascales</taxon>
        <taxon>Dipodascales incertae sedis</taxon>
        <taxon>Nadsonia</taxon>
    </lineage>
</organism>
<keyword evidence="3" id="KW-1185">Reference proteome</keyword>
<name>A0A1E3PR70_9ASCO</name>
<accession>A0A1E3PR70</accession>
<evidence type="ECO:0000256" key="1">
    <source>
        <dbReference type="SAM" id="MobiDB-lite"/>
    </source>
</evidence>
<evidence type="ECO:0000313" key="2">
    <source>
        <dbReference type="EMBL" id="ODQ67820.1"/>
    </source>
</evidence>
<sequence length="929" mass="104082">MDLNYSVNPDANWSSPWANVGDSTIPNVNQPFGDIDKPMYKKPNTVLESDQDDDDKSITSQMCYEPLGSDVNVCNTGSEYSFEKQNNAIKSNTDFCLPDVPYSLKFHKSHIEPSIHQSHPFNTIPNEDPWKTNIWNESEYADTLTQRKQQNDQIESPDILENVPIHQENYLIEKNLFQKESIEDSDYMFSKLTIDNDSKEQNAEITDSVKTIPIYTNSDTLPNTAEKFNKDVLDIRFSDDIEVDDEVNLDVSHSTDQIGNKNSKSNTDFQFKSMSSITTTQFLSCTTSNSNEEREITDQNERSKIKSEAISTTKVDIPDNKTAQGNAVFKSTAIIPLENDLEGLKMNHIKNTETNIYEKERQGGNGKWQKNDEDWGDFDEGNGATQEIQLTEPTISFQSSVEELINIIYKDNDSTVVEKLFESTRNSVDSELVGGLLSIGSSRKIFNSIVRPTRQFILDPSPYNSLQWNDSMIKEKTKETLHGWKRDKLLKKSTGFNFGWNRRTINSGNSGTETSLSLTSTKQGEISPVDFIRSNIPENGIHRIMSKPNNSKETEVPQVEPPAIVSSLPQKIIPVKNSSRQKEYIKSEALIKEVQPNFKAHNRQEKEKKESPLDDWGDFNQMANEVYMSSESPTPEPEEHSLRLPSETFNACQNRPSTNGNIFKHHKNLPHITLPDSFTIPPSQSMVQEKSNNMVSDINEEKDINQGHNLQLTSPIIERITVPETLKYISSMGAAEQCEDSNTSNSESVSKLTQGNHNNNIVNFASLSINPIFLTKNTAAEQCTKSTNSIPPSGSNTRHYDISKLEVKTPNPSGLHSNSFENTKEDNSIFSSHDSLSPKFNANIYQAATNEITEPALSATGSIEEDEGWGDFADTANTSRIEITNIILPNANNGTNSSNHTNTLADYSSLFGVSFSSPPLTPEVAKFGS</sequence>
<reference evidence="2 3" key="1">
    <citation type="journal article" date="2016" name="Proc. Natl. Acad. Sci. U.S.A.">
        <title>Comparative genomics of biotechnologically important yeasts.</title>
        <authorList>
            <person name="Riley R."/>
            <person name="Haridas S."/>
            <person name="Wolfe K.H."/>
            <person name="Lopes M.R."/>
            <person name="Hittinger C.T."/>
            <person name="Goeker M."/>
            <person name="Salamov A.A."/>
            <person name="Wisecaver J.H."/>
            <person name="Long T.M."/>
            <person name="Calvey C.H."/>
            <person name="Aerts A.L."/>
            <person name="Barry K.W."/>
            <person name="Choi C."/>
            <person name="Clum A."/>
            <person name="Coughlan A.Y."/>
            <person name="Deshpande S."/>
            <person name="Douglass A.P."/>
            <person name="Hanson S.J."/>
            <person name="Klenk H.-P."/>
            <person name="LaButti K.M."/>
            <person name="Lapidus A."/>
            <person name="Lindquist E.A."/>
            <person name="Lipzen A.M."/>
            <person name="Meier-Kolthoff J.P."/>
            <person name="Ohm R.A."/>
            <person name="Otillar R.P."/>
            <person name="Pangilinan J.L."/>
            <person name="Peng Y."/>
            <person name="Rokas A."/>
            <person name="Rosa C.A."/>
            <person name="Scheuner C."/>
            <person name="Sibirny A.A."/>
            <person name="Slot J.C."/>
            <person name="Stielow J.B."/>
            <person name="Sun H."/>
            <person name="Kurtzman C.P."/>
            <person name="Blackwell M."/>
            <person name="Grigoriev I.V."/>
            <person name="Jeffries T.W."/>
        </authorList>
    </citation>
    <scope>NUCLEOTIDE SEQUENCE [LARGE SCALE GENOMIC DNA]</scope>
    <source>
        <strain evidence="2 3">DSM 6958</strain>
    </source>
</reference>
<protein>
    <submittedName>
        <fullName evidence="2">Uncharacterized protein</fullName>
    </submittedName>
</protein>
<evidence type="ECO:0000313" key="3">
    <source>
        <dbReference type="Proteomes" id="UP000095009"/>
    </source>
</evidence>
<dbReference type="Proteomes" id="UP000095009">
    <property type="component" value="Unassembled WGS sequence"/>
</dbReference>
<dbReference type="AlphaFoldDB" id="A0A1E3PR70"/>
<feature type="compositionally biased region" description="Polar residues" evidence="1">
    <location>
        <begin position="810"/>
        <end position="821"/>
    </location>
</feature>
<feature type="region of interest" description="Disordered" evidence="1">
    <location>
        <begin position="810"/>
        <end position="832"/>
    </location>
</feature>
<dbReference type="EMBL" id="KV454406">
    <property type="protein sequence ID" value="ODQ67820.1"/>
    <property type="molecule type" value="Genomic_DNA"/>
</dbReference>
<proteinExistence type="predicted"/>
<gene>
    <name evidence="2" type="ORF">NADFUDRAFT_76213</name>
</gene>